<accession>A0A372MJ51</accession>
<keyword evidence="8" id="KW-1185">Reference proteome</keyword>
<name>A0A372MJ51_9SPIR</name>
<dbReference type="NCBIfam" id="NF002203">
    <property type="entry name" value="PRK01076.1"/>
    <property type="match status" value="1"/>
</dbReference>
<feature type="binding site" evidence="6">
    <location>
        <position position="293"/>
    </location>
    <ligand>
        <name>Mn(2+)</name>
        <dbReference type="ChEBI" id="CHEBI:29035"/>
    </ligand>
</feature>
<dbReference type="Proteomes" id="UP000264002">
    <property type="component" value="Unassembled WGS sequence"/>
</dbReference>
<feature type="binding site" evidence="6">
    <location>
        <position position="259"/>
    </location>
    <ligand>
        <name>Mn(2+)</name>
        <dbReference type="ChEBI" id="CHEBI:29035"/>
    </ligand>
</feature>
<dbReference type="Gene3D" id="3.20.20.150">
    <property type="entry name" value="Divalent-metal-dependent TIM barrel enzymes"/>
    <property type="match status" value="1"/>
</dbReference>
<comment type="cofactor">
    <cofactor evidence="6">
        <name>Mn(2+)</name>
        <dbReference type="ChEBI" id="CHEBI:29035"/>
    </cofactor>
    <text evidence="6">Binds 1 Mn(2+) ion per subunit.</text>
</comment>
<dbReference type="EMBL" id="QUWK01000002">
    <property type="protein sequence ID" value="RFU95812.1"/>
    <property type="molecule type" value="Genomic_DNA"/>
</dbReference>
<keyword evidence="3 6" id="KW-0464">Manganese</keyword>
<feature type="binding site" evidence="6">
    <location>
        <position position="291"/>
    </location>
    <ligand>
        <name>Mn(2+)</name>
        <dbReference type="ChEBI" id="CHEBI:29035"/>
    </ligand>
</feature>
<comment type="similarity">
    <text evidence="6">Belongs to the rhamnose isomerase family.</text>
</comment>
<dbReference type="InterPro" id="IPR050337">
    <property type="entry name" value="L-rhamnose_isomerase"/>
</dbReference>
<comment type="function">
    <text evidence="6">Catalyzes the interconversion of L-rhamnose and L-rhamnulose.</text>
</comment>
<keyword evidence="2 6" id="KW-0479">Metal-binding</keyword>
<keyword evidence="4 6" id="KW-0413">Isomerase</keyword>
<reference evidence="7 8" key="2">
    <citation type="submission" date="2018-09" db="EMBL/GenBank/DDBJ databases">
        <title>Genome of Sphaerochaeta halotolerans strain 4-11.</title>
        <authorList>
            <person name="Nazina T.N."/>
            <person name="Sokolova D.S."/>
        </authorList>
    </citation>
    <scope>NUCLEOTIDE SEQUENCE [LARGE SCALE GENOMIC DNA]</scope>
    <source>
        <strain evidence="7 8">4-11</strain>
    </source>
</reference>
<keyword evidence="1 6" id="KW-0963">Cytoplasm</keyword>
<dbReference type="InterPro" id="IPR036237">
    <property type="entry name" value="Xyl_isomerase-like_sf"/>
</dbReference>
<evidence type="ECO:0000256" key="1">
    <source>
        <dbReference type="ARBA" id="ARBA00022490"/>
    </source>
</evidence>
<dbReference type="EC" id="5.3.1.14" evidence="6"/>
<evidence type="ECO:0000256" key="3">
    <source>
        <dbReference type="ARBA" id="ARBA00023211"/>
    </source>
</evidence>
<evidence type="ECO:0000256" key="6">
    <source>
        <dbReference type="HAMAP-Rule" id="MF_00541"/>
    </source>
</evidence>
<dbReference type="Pfam" id="PF06134">
    <property type="entry name" value="RhaA"/>
    <property type="match status" value="1"/>
</dbReference>
<dbReference type="AlphaFoldDB" id="A0A372MJ51"/>
<evidence type="ECO:0000313" key="7">
    <source>
        <dbReference type="EMBL" id="RFU95812.1"/>
    </source>
</evidence>
<dbReference type="UniPathway" id="UPA00541">
    <property type="reaction ID" value="UER00601"/>
</dbReference>
<dbReference type="GO" id="GO:0030145">
    <property type="term" value="F:manganese ion binding"/>
    <property type="evidence" value="ECO:0007669"/>
    <property type="project" value="UniProtKB-UniRule"/>
</dbReference>
<dbReference type="GO" id="GO:0005737">
    <property type="term" value="C:cytoplasm"/>
    <property type="evidence" value="ECO:0007669"/>
    <property type="project" value="UniProtKB-SubCell"/>
</dbReference>
<comment type="subcellular location">
    <subcellularLocation>
        <location evidence="6">Cytoplasm</location>
    </subcellularLocation>
</comment>
<evidence type="ECO:0000256" key="2">
    <source>
        <dbReference type="ARBA" id="ARBA00022723"/>
    </source>
</evidence>
<dbReference type="PANTHER" id="PTHR30268:SF0">
    <property type="entry name" value="L-RHAMNOSE ISOMERASE"/>
    <property type="match status" value="1"/>
</dbReference>
<keyword evidence="5 6" id="KW-0684">Rhamnose metabolism</keyword>
<evidence type="ECO:0000256" key="5">
    <source>
        <dbReference type="ARBA" id="ARBA00023308"/>
    </source>
</evidence>
<dbReference type="GO" id="GO:0008740">
    <property type="term" value="F:L-rhamnose isomerase activity"/>
    <property type="evidence" value="ECO:0007669"/>
    <property type="project" value="UniProtKB-UniRule"/>
</dbReference>
<comment type="caution">
    <text evidence="7">The sequence shown here is derived from an EMBL/GenBank/DDBJ whole genome shotgun (WGS) entry which is preliminary data.</text>
</comment>
<reference evidence="8" key="1">
    <citation type="submission" date="2018-08" db="EMBL/GenBank/DDBJ databases">
        <authorList>
            <person name="Grouzdev D.S."/>
            <person name="Krutkina M.S."/>
        </authorList>
    </citation>
    <scope>NUCLEOTIDE SEQUENCE [LARGE SCALE GENOMIC DNA]</scope>
    <source>
        <strain evidence="8">4-11</strain>
    </source>
</reference>
<comment type="pathway">
    <text evidence="6">Carbohydrate degradation; L-rhamnose degradation; glycerone phosphate from L-rhamnose: step 1/3.</text>
</comment>
<sequence length="416" mass="47415">MSYYEEAKKIYEQYGVDTDSVLDQLSGISLSVHCWQGDDVGGFERPDAELAGGGIQATGNYPGKAKNVDQLRQDLEEVFSLVGGSHRLNLHASYGEFGSTFVDRDQIEEKYYQGWVDWGKKMGIPLDFNGTFFSHPMADDGYTLASKDERIRRFWIEHAKRCRKIAAWIGEQQGSPCILDTWIPDGAKNLTVDKFGYRAILKESLDEIFETEYPKEFMRDALETKLFGIGSEAFVVGSHEFYMNYAARNNKMLCIDMGHFHTEEDISDKLSAILLFDDEILLHVSRPMHWDSDHVVLFNDKIKMVAEELVRSGKLETSHIGLDFFDASINRIGAWVTGIRAMRKALLFALLEPIDQLIEYEESGNGYATMALLEQQSVLPFGAIWDEYCRRTNTPLEGELIDLIGLYEREVLEERS</sequence>
<dbReference type="RefSeq" id="WP_117329209.1">
    <property type="nucleotide sequence ID" value="NZ_QUWK01000002.1"/>
</dbReference>
<comment type="catalytic activity">
    <reaction evidence="6">
        <text>L-rhamnopyranose = L-rhamnulose</text>
        <dbReference type="Rhea" id="RHEA:23160"/>
        <dbReference type="ChEBI" id="CHEBI:17897"/>
        <dbReference type="ChEBI" id="CHEBI:62346"/>
        <dbReference type="EC" id="5.3.1.14"/>
    </reaction>
</comment>
<dbReference type="GO" id="GO:0019324">
    <property type="term" value="P:L-lyxose metabolic process"/>
    <property type="evidence" value="ECO:0007669"/>
    <property type="project" value="TreeGrafter"/>
</dbReference>
<evidence type="ECO:0000313" key="8">
    <source>
        <dbReference type="Proteomes" id="UP000264002"/>
    </source>
</evidence>
<protein>
    <recommendedName>
        <fullName evidence="6">L-rhamnose isomerase</fullName>
        <ecNumber evidence="6">5.3.1.14</ecNumber>
    </recommendedName>
</protein>
<organism evidence="7 8">
    <name type="scientific">Sphaerochaeta halotolerans</name>
    <dbReference type="NCBI Taxonomy" id="2293840"/>
    <lineage>
        <taxon>Bacteria</taxon>
        <taxon>Pseudomonadati</taxon>
        <taxon>Spirochaetota</taxon>
        <taxon>Spirochaetia</taxon>
        <taxon>Spirochaetales</taxon>
        <taxon>Sphaerochaetaceae</taxon>
        <taxon>Sphaerochaeta</taxon>
    </lineage>
</organism>
<dbReference type="InterPro" id="IPR009308">
    <property type="entry name" value="Rhamnose_isomerase"/>
</dbReference>
<dbReference type="GO" id="GO:0019301">
    <property type="term" value="P:rhamnose catabolic process"/>
    <property type="evidence" value="ECO:0007669"/>
    <property type="project" value="UniProtKB-UniRule"/>
</dbReference>
<dbReference type="SUPFAM" id="SSF51658">
    <property type="entry name" value="Xylose isomerase-like"/>
    <property type="match status" value="1"/>
</dbReference>
<dbReference type="HAMAP" id="MF_00541">
    <property type="entry name" value="RhaA"/>
    <property type="match status" value="1"/>
</dbReference>
<evidence type="ECO:0000256" key="4">
    <source>
        <dbReference type="ARBA" id="ARBA00023235"/>
    </source>
</evidence>
<dbReference type="PANTHER" id="PTHR30268">
    <property type="entry name" value="L-RHAMNOSE ISOMERASE"/>
    <property type="match status" value="1"/>
</dbReference>
<proteinExistence type="inferred from homology"/>
<gene>
    <name evidence="6" type="primary">rhaA</name>
    <name evidence="7" type="ORF">DYP60_02060</name>
</gene>